<gene>
    <name evidence="9" type="ORF">DI549_18180</name>
</gene>
<keyword evidence="3" id="KW-0963">Cytoplasm</keyword>
<evidence type="ECO:0000256" key="1">
    <source>
        <dbReference type="ARBA" id="ARBA00004496"/>
    </source>
</evidence>
<evidence type="ECO:0000259" key="8">
    <source>
        <dbReference type="Pfam" id="PF00483"/>
    </source>
</evidence>
<dbReference type="Proteomes" id="UP000248887">
    <property type="component" value="Unassembled WGS sequence"/>
</dbReference>
<dbReference type="InterPro" id="IPR005835">
    <property type="entry name" value="NTP_transferase_dom"/>
</dbReference>
<dbReference type="CDD" id="cd07503">
    <property type="entry name" value="HAD_HisB-N"/>
    <property type="match status" value="1"/>
</dbReference>
<dbReference type="SUPFAM" id="SSF53448">
    <property type="entry name" value="Nucleotide-diphospho-sugar transferases"/>
    <property type="match status" value="1"/>
</dbReference>
<dbReference type="InterPro" id="IPR029044">
    <property type="entry name" value="Nucleotide-diphossugar_trans"/>
</dbReference>
<evidence type="ECO:0000256" key="7">
    <source>
        <dbReference type="ARBA" id="ARBA00031828"/>
    </source>
</evidence>
<reference evidence="9 10" key="1">
    <citation type="submission" date="2017-08" db="EMBL/GenBank/DDBJ databases">
        <title>Infants hospitalized years apart are colonized by the same room-sourced microbial strains.</title>
        <authorList>
            <person name="Brooks B."/>
            <person name="Olm M.R."/>
            <person name="Firek B.A."/>
            <person name="Baker R."/>
            <person name="Thomas B.C."/>
            <person name="Morowitz M.J."/>
            <person name="Banfield J.F."/>
        </authorList>
    </citation>
    <scope>NUCLEOTIDE SEQUENCE [LARGE SCALE GENOMIC DNA]</scope>
    <source>
        <strain evidence="9">S2_005_001_R2_27</strain>
    </source>
</reference>
<evidence type="ECO:0000256" key="3">
    <source>
        <dbReference type="ARBA" id="ARBA00022490"/>
    </source>
</evidence>
<dbReference type="Pfam" id="PF13242">
    <property type="entry name" value="Hydrolase_like"/>
    <property type="match status" value="1"/>
</dbReference>
<keyword evidence="5" id="KW-0378">Hydrolase</keyword>
<dbReference type="Pfam" id="PF00483">
    <property type="entry name" value="NTP_transferase"/>
    <property type="match status" value="1"/>
</dbReference>
<dbReference type="CDD" id="cd06915">
    <property type="entry name" value="NTP_transferase_WcbM_like"/>
    <property type="match status" value="1"/>
</dbReference>
<evidence type="ECO:0000256" key="6">
    <source>
        <dbReference type="ARBA" id="ARBA00023277"/>
    </source>
</evidence>
<evidence type="ECO:0000256" key="5">
    <source>
        <dbReference type="ARBA" id="ARBA00022801"/>
    </source>
</evidence>
<dbReference type="NCBIfam" id="TIGR01656">
    <property type="entry name" value="Histidinol-ppas"/>
    <property type="match status" value="1"/>
</dbReference>
<dbReference type="InterPro" id="IPR036412">
    <property type="entry name" value="HAD-like_sf"/>
</dbReference>
<evidence type="ECO:0000256" key="4">
    <source>
        <dbReference type="ARBA" id="ARBA00022723"/>
    </source>
</evidence>
<dbReference type="InterPro" id="IPR023214">
    <property type="entry name" value="HAD_sf"/>
</dbReference>
<dbReference type="SUPFAM" id="SSF56784">
    <property type="entry name" value="HAD-like"/>
    <property type="match status" value="1"/>
</dbReference>
<proteinExistence type="inferred from homology"/>
<dbReference type="Gene3D" id="3.40.50.1000">
    <property type="entry name" value="HAD superfamily/HAD-like"/>
    <property type="match status" value="1"/>
</dbReference>
<comment type="caution">
    <text evidence="9">The sequence shown here is derived from an EMBL/GenBank/DDBJ whole genome shotgun (WGS) entry which is preliminary data.</text>
</comment>
<comment type="similarity">
    <text evidence="2">Belongs to the GmhB family.</text>
</comment>
<dbReference type="EMBL" id="QFQD01000072">
    <property type="protein sequence ID" value="PZQ80072.1"/>
    <property type="molecule type" value="Genomic_DNA"/>
</dbReference>
<protein>
    <recommendedName>
        <fullName evidence="7">D,D-heptose 1,7-bisphosphate phosphatase</fullName>
    </recommendedName>
</protein>
<organism evidence="9 10">
    <name type="scientific">Ancylobacter novellus</name>
    <name type="common">Thiobacillus novellus</name>
    <dbReference type="NCBI Taxonomy" id="921"/>
    <lineage>
        <taxon>Bacteria</taxon>
        <taxon>Pseudomonadati</taxon>
        <taxon>Pseudomonadota</taxon>
        <taxon>Alphaproteobacteria</taxon>
        <taxon>Hyphomicrobiales</taxon>
        <taxon>Xanthobacteraceae</taxon>
        <taxon>Ancylobacter</taxon>
    </lineage>
</organism>
<sequence length="406" mass="44029">MLSQALILCGGLGTRLGDLTAATPKPMLPVAGRPFLDHLIQETARYGITRIVLLAGRFGAQIFAAYDGRELYGARIEVLVEQTPLGTGGALRFAQDRLDAEFLLLNGDSWIDADLVNFKGKWRIAKTAAPELAVQMLLHTVPDAGRYGSVALTDGRVSAFLEKSPERAGKPGLINAGVYLVTRDLVDTLPADVACSLEADVLPPLVAAGRVVAVSAPPGSYFIDIGIPETYARVQTELPRHRNRPAVFFDRDGTLNRDAGYTYRVEDLVWMPDAREAIAEANEAGFFVFVVTNQAGVARGLYDEAAILAFHRTMQEQLAEIGGHIDALEWCPHHVDGTVEVYRKHCSRRKPGSGMIDDLLAAWPVDRARSLLIGDTEADMQAAAAAGIRAVRYEGGSLRQLLQNSI</sequence>
<evidence type="ECO:0000256" key="2">
    <source>
        <dbReference type="ARBA" id="ARBA00005628"/>
    </source>
</evidence>
<dbReference type="GO" id="GO:0046872">
    <property type="term" value="F:metal ion binding"/>
    <property type="evidence" value="ECO:0007669"/>
    <property type="project" value="UniProtKB-KW"/>
</dbReference>
<feature type="domain" description="Nucleotidyl transferase" evidence="8">
    <location>
        <begin position="5"/>
        <end position="238"/>
    </location>
</feature>
<evidence type="ECO:0000313" key="10">
    <source>
        <dbReference type="Proteomes" id="UP000248887"/>
    </source>
</evidence>
<accession>A0A2W5QS99</accession>
<dbReference type="GO" id="GO:0005975">
    <property type="term" value="P:carbohydrate metabolic process"/>
    <property type="evidence" value="ECO:0007669"/>
    <property type="project" value="InterPro"/>
</dbReference>
<dbReference type="Gene3D" id="3.90.550.10">
    <property type="entry name" value="Spore Coat Polysaccharide Biosynthesis Protein SpsA, Chain A"/>
    <property type="match status" value="1"/>
</dbReference>
<evidence type="ECO:0000313" key="9">
    <source>
        <dbReference type="EMBL" id="PZQ80072.1"/>
    </source>
</evidence>
<dbReference type="GO" id="GO:0005737">
    <property type="term" value="C:cytoplasm"/>
    <property type="evidence" value="ECO:0007669"/>
    <property type="project" value="UniProtKB-SubCell"/>
</dbReference>
<keyword evidence="4" id="KW-0479">Metal-binding</keyword>
<dbReference type="InterPro" id="IPR006549">
    <property type="entry name" value="HAD-SF_hydro_IIIA"/>
</dbReference>
<dbReference type="NCBIfam" id="TIGR01662">
    <property type="entry name" value="HAD-SF-IIIA"/>
    <property type="match status" value="1"/>
</dbReference>
<keyword evidence="6" id="KW-0119">Carbohydrate metabolism</keyword>
<dbReference type="InterPro" id="IPR006543">
    <property type="entry name" value="Histidinol-phos"/>
</dbReference>
<comment type="subcellular location">
    <subcellularLocation>
        <location evidence="1">Cytoplasm</location>
    </subcellularLocation>
</comment>
<dbReference type="InterPro" id="IPR004446">
    <property type="entry name" value="Heptose_bisP_phosphatase"/>
</dbReference>
<dbReference type="AlphaFoldDB" id="A0A2W5QS99"/>
<name>A0A2W5QS99_ANCNO</name>
<dbReference type="PANTHER" id="PTHR42891:SF1">
    <property type="entry name" value="D-GLYCERO-BETA-D-MANNO-HEPTOSE-1,7-BISPHOSPHATE 7-PHOSPHATASE"/>
    <property type="match status" value="1"/>
</dbReference>
<dbReference type="GO" id="GO:0016791">
    <property type="term" value="F:phosphatase activity"/>
    <property type="evidence" value="ECO:0007669"/>
    <property type="project" value="InterPro"/>
</dbReference>
<dbReference type="PANTHER" id="PTHR42891">
    <property type="entry name" value="D-GLYCERO-BETA-D-MANNO-HEPTOSE-1,7-BISPHOSPHATE 7-PHOSPHATASE"/>
    <property type="match status" value="1"/>
</dbReference>